<dbReference type="InterPro" id="IPR003785">
    <property type="entry name" value="Creatininase/forma_Hydrolase"/>
</dbReference>
<dbReference type="Gene3D" id="3.40.50.10310">
    <property type="entry name" value="Creatininase"/>
    <property type="match status" value="1"/>
</dbReference>
<dbReference type="Proteomes" id="UP001500738">
    <property type="component" value="Unassembled WGS sequence"/>
</dbReference>
<accession>A0ABN1LUW0</accession>
<comment type="caution">
    <text evidence="7">The sequence shown here is derived from an EMBL/GenBank/DDBJ whole genome shotgun (WGS) entry which is preliminary data.</text>
</comment>
<evidence type="ECO:0000313" key="7">
    <source>
        <dbReference type="EMBL" id="GAA0860665.1"/>
    </source>
</evidence>
<evidence type="ECO:0000256" key="5">
    <source>
        <dbReference type="ARBA" id="ARBA00024029"/>
    </source>
</evidence>
<dbReference type="PANTHER" id="PTHR35005">
    <property type="entry name" value="3-DEHYDRO-SCYLLO-INOSOSE HYDROLASE"/>
    <property type="match status" value="1"/>
</dbReference>
<proteinExistence type="inferred from homology"/>
<comment type="cofactor">
    <cofactor evidence="1">
        <name>Zn(2+)</name>
        <dbReference type="ChEBI" id="CHEBI:29105"/>
    </cofactor>
</comment>
<evidence type="ECO:0000256" key="1">
    <source>
        <dbReference type="ARBA" id="ARBA00001947"/>
    </source>
</evidence>
<keyword evidence="8" id="KW-1185">Reference proteome</keyword>
<name>A0ABN1LUW0_9SPHN</name>
<dbReference type="Pfam" id="PF02633">
    <property type="entry name" value="Creatininase"/>
    <property type="match status" value="1"/>
</dbReference>
<dbReference type="PANTHER" id="PTHR35005:SF1">
    <property type="entry name" value="2-AMINO-5-FORMYLAMINO-6-RIBOSYLAMINOPYRIMIDIN-4(3H)-ONE 5'-MONOPHOSPHATE DEFORMYLASE"/>
    <property type="match status" value="1"/>
</dbReference>
<sequence length="302" mass="31577">MVGVEAKTKARAGGGGTKAAAASVRGEGAPSKRDHALQDLSWPEFRARLADNPPILLPLGSQEQQGPHAPMGDYVLAERLALAAAERAGAICAPVLPFGHADFFRGAAGGVQLRAATFNMLLEDMVTAFLDHGLSHIVVCNGHSTNAPLIAQVAHKIRRERGIMIASLNLWRMIPDSLWEEVHGAGSARARGHGADPVTSVGLHLTPELMRMGAARPSMRANALGLPSTSQFAGVTFGGFEVALPLDVTEVASNGVGAGDPTLASAEAGARFSDFIVEAVADFTAHFRRCDPARPHLGPQPS</sequence>
<keyword evidence="3" id="KW-0378">Hydrolase</keyword>
<evidence type="ECO:0000256" key="6">
    <source>
        <dbReference type="SAM" id="MobiDB-lite"/>
    </source>
</evidence>
<keyword evidence="2" id="KW-0479">Metal-binding</keyword>
<reference evidence="7 8" key="1">
    <citation type="journal article" date="2019" name="Int. J. Syst. Evol. Microbiol.">
        <title>The Global Catalogue of Microorganisms (GCM) 10K type strain sequencing project: providing services to taxonomists for standard genome sequencing and annotation.</title>
        <authorList>
            <consortium name="The Broad Institute Genomics Platform"/>
            <consortium name="The Broad Institute Genome Sequencing Center for Infectious Disease"/>
            <person name="Wu L."/>
            <person name="Ma J."/>
        </authorList>
    </citation>
    <scope>NUCLEOTIDE SEQUENCE [LARGE SCALE GENOMIC DNA]</scope>
    <source>
        <strain evidence="7 8">JCM 15910</strain>
    </source>
</reference>
<protein>
    <submittedName>
        <fullName evidence="7">Creatininase family protein</fullName>
    </submittedName>
</protein>
<gene>
    <name evidence="7" type="ORF">GCM10009115_00050</name>
</gene>
<evidence type="ECO:0000313" key="8">
    <source>
        <dbReference type="Proteomes" id="UP001500738"/>
    </source>
</evidence>
<dbReference type="InterPro" id="IPR024087">
    <property type="entry name" value="Creatininase-like_sf"/>
</dbReference>
<comment type="similarity">
    <text evidence="5">Belongs to the creatininase superfamily.</text>
</comment>
<evidence type="ECO:0000256" key="2">
    <source>
        <dbReference type="ARBA" id="ARBA00022723"/>
    </source>
</evidence>
<dbReference type="SUPFAM" id="SSF102215">
    <property type="entry name" value="Creatininase"/>
    <property type="match status" value="1"/>
</dbReference>
<organism evidence="7 8">
    <name type="scientific">Sphingopyxis soli</name>
    <dbReference type="NCBI Taxonomy" id="592051"/>
    <lineage>
        <taxon>Bacteria</taxon>
        <taxon>Pseudomonadati</taxon>
        <taxon>Pseudomonadota</taxon>
        <taxon>Alphaproteobacteria</taxon>
        <taxon>Sphingomonadales</taxon>
        <taxon>Sphingomonadaceae</taxon>
        <taxon>Sphingopyxis</taxon>
    </lineage>
</organism>
<evidence type="ECO:0000256" key="4">
    <source>
        <dbReference type="ARBA" id="ARBA00022833"/>
    </source>
</evidence>
<feature type="region of interest" description="Disordered" evidence="6">
    <location>
        <begin position="1"/>
        <end position="37"/>
    </location>
</feature>
<dbReference type="EMBL" id="BAAAFE010000001">
    <property type="protein sequence ID" value="GAA0860665.1"/>
    <property type="molecule type" value="Genomic_DNA"/>
</dbReference>
<keyword evidence="4" id="KW-0862">Zinc</keyword>
<evidence type="ECO:0000256" key="3">
    <source>
        <dbReference type="ARBA" id="ARBA00022801"/>
    </source>
</evidence>
<dbReference type="RefSeq" id="WP_215350440.1">
    <property type="nucleotide sequence ID" value="NZ_BAAAFE010000001.1"/>
</dbReference>